<dbReference type="CDD" id="cd15831">
    <property type="entry name" value="BTAD"/>
    <property type="match status" value="1"/>
</dbReference>
<dbReference type="Pfam" id="PF03704">
    <property type="entry name" value="BTAD"/>
    <property type="match status" value="1"/>
</dbReference>
<dbReference type="InterPro" id="IPR027417">
    <property type="entry name" value="P-loop_NTPase"/>
</dbReference>
<dbReference type="SUPFAM" id="SSF48452">
    <property type="entry name" value="TPR-like"/>
    <property type="match status" value="2"/>
</dbReference>
<dbReference type="Pfam" id="PF00931">
    <property type="entry name" value="NB-ARC"/>
    <property type="match status" value="1"/>
</dbReference>
<name>A0ABP6MV61_9ACTN</name>
<sequence length="908" mass="97159">MLGPVRMTHGTPSATKPRAVLATLLMHTNTVVSTHTLIDELWSMEPPRTASTTLQVYVSQLRKALLEGLRDGAAGQPLLTRPPGYLLQVPADDLDLAVFESLRGEGRAAYARREFGEASRLLGSALGLWTGPALAGIPHGPTLETSAIRLNELRTEVLEQRIAADLRLGRHHELAGELLALVNDHPLRETLHGHLMVALYRSGRQSDALQAFHRARRALVDELGVEPGPVLKQLLERILASDPSLSWRESETDGEGGAGASDSAGSSVVPGSSGAVAHAGPPVWLPPTVADFTGRERHLSVGARALAGEIPSVSRVLSLSGRAGAGKTALAVQLAHDSAELFPDGRVLVNLRDAGGRAVEPGKALVTLLRRLRTPATEAAEGAGDRLPTTESELTDLLHRRTEGRRMLLVLDDAVSEAQVRPVLSGAVDSTVLLTSRRTLGALEGARHLVVDVLSAEEAERLLVSCGGPRMREDPDAVAEIARLCGNLPLALRIAAAGLAARPHWTAGGLARRLGDERTRLAALALGDLDVRSSLLAVYRDVGDEERHAFRMLGLAPLPDFPLWSAAALLSTDLPGAERHVDELVRAHLLEARQRPGRLTPVRYGFHSLLRALALEVLAEEVPQQVPRATERLCRAFLAVARYADGLLAPGRDQLEFEAGTPAGISPGELVGTAPLQWFQEEATGLLEAVRQAHGAGLWQPCCALASAAAGYYEANALWDDWQSSHELALDAARQAGDGPAEAVITRSLGDLAWQRHETSLAVDRYRFAWHLFTRHGRRVAAGRCQSGESDVLLGLGRVARAERGYARALSVSHAHADARGSADALRGLALVCLREGRTEEALARLEACESAARFVGDERWRAYARRTAAAVRASTAAGRDPVPAGMPLEVRPGVWLFSPGHTGHRAA</sequence>
<dbReference type="InterPro" id="IPR016032">
    <property type="entry name" value="Sig_transdc_resp-reg_C-effctor"/>
</dbReference>
<dbReference type="PRINTS" id="PR00364">
    <property type="entry name" value="DISEASERSIST"/>
</dbReference>
<gene>
    <name evidence="9" type="ORF">GCM10010449_55700</name>
</gene>
<reference evidence="10" key="1">
    <citation type="journal article" date="2019" name="Int. J. Syst. Evol. Microbiol.">
        <title>The Global Catalogue of Microorganisms (GCM) 10K type strain sequencing project: providing services to taxonomists for standard genome sequencing and annotation.</title>
        <authorList>
            <consortium name="The Broad Institute Genomics Platform"/>
            <consortium name="The Broad Institute Genome Sequencing Center for Infectious Disease"/>
            <person name="Wu L."/>
            <person name="Ma J."/>
        </authorList>
    </citation>
    <scope>NUCLEOTIDE SEQUENCE [LARGE SCALE GENOMIC DNA]</scope>
    <source>
        <strain evidence="10">JCM 9092</strain>
    </source>
</reference>
<accession>A0ABP6MV61</accession>
<dbReference type="SMART" id="SM00862">
    <property type="entry name" value="Trans_reg_C"/>
    <property type="match status" value="1"/>
</dbReference>
<dbReference type="Gene3D" id="3.40.50.300">
    <property type="entry name" value="P-loop containing nucleotide triphosphate hydrolases"/>
    <property type="match status" value="1"/>
</dbReference>
<dbReference type="InterPro" id="IPR002182">
    <property type="entry name" value="NB-ARC"/>
</dbReference>
<dbReference type="EMBL" id="BAAAUG010000112">
    <property type="protein sequence ID" value="GAA3127209.1"/>
    <property type="molecule type" value="Genomic_DNA"/>
</dbReference>
<proteinExistence type="inferred from homology"/>
<dbReference type="PROSITE" id="PS51755">
    <property type="entry name" value="OMPR_PHOB"/>
    <property type="match status" value="1"/>
</dbReference>
<dbReference type="InterPro" id="IPR011990">
    <property type="entry name" value="TPR-like_helical_dom_sf"/>
</dbReference>
<dbReference type="PANTHER" id="PTHR35807:SF1">
    <property type="entry name" value="TRANSCRIPTIONAL REGULATOR REDD"/>
    <property type="match status" value="1"/>
</dbReference>
<organism evidence="9 10">
    <name type="scientific">Streptomyces rectiviolaceus</name>
    <dbReference type="NCBI Taxonomy" id="332591"/>
    <lineage>
        <taxon>Bacteria</taxon>
        <taxon>Bacillati</taxon>
        <taxon>Actinomycetota</taxon>
        <taxon>Actinomycetes</taxon>
        <taxon>Kitasatosporales</taxon>
        <taxon>Streptomycetaceae</taxon>
        <taxon>Streptomyces</taxon>
    </lineage>
</organism>
<evidence type="ECO:0000256" key="2">
    <source>
        <dbReference type="ARBA" id="ARBA00023012"/>
    </source>
</evidence>
<dbReference type="Gene3D" id="1.25.40.10">
    <property type="entry name" value="Tetratricopeptide repeat domain"/>
    <property type="match status" value="2"/>
</dbReference>
<evidence type="ECO:0000256" key="6">
    <source>
        <dbReference type="PROSITE-ProRule" id="PRU01091"/>
    </source>
</evidence>
<dbReference type="SUPFAM" id="SSF52540">
    <property type="entry name" value="P-loop containing nucleoside triphosphate hydrolases"/>
    <property type="match status" value="1"/>
</dbReference>
<keyword evidence="4 6" id="KW-0238">DNA-binding</keyword>
<dbReference type="SUPFAM" id="SSF46894">
    <property type="entry name" value="C-terminal effector domain of the bipartite response regulators"/>
    <property type="match status" value="1"/>
</dbReference>
<dbReference type="PANTHER" id="PTHR35807">
    <property type="entry name" value="TRANSCRIPTIONAL REGULATOR REDD-RELATED"/>
    <property type="match status" value="1"/>
</dbReference>
<evidence type="ECO:0000256" key="3">
    <source>
        <dbReference type="ARBA" id="ARBA00023015"/>
    </source>
</evidence>
<comment type="similarity">
    <text evidence="1">Belongs to the AfsR/DnrI/RedD regulatory family.</text>
</comment>
<feature type="region of interest" description="Disordered" evidence="7">
    <location>
        <begin position="245"/>
        <end position="280"/>
    </location>
</feature>
<keyword evidence="5" id="KW-0804">Transcription</keyword>
<feature type="domain" description="OmpR/PhoB-type" evidence="8">
    <location>
        <begin position="1"/>
        <end position="89"/>
    </location>
</feature>
<evidence type="ECO:0000256" key="5">
    <source>
        <dbReference type="ARBA" id="ARBA00023163"/>
    </source>
</evidence>
<dbReference type="InterPro" id="IPR001867">
    <property type="entry name" value="OmpR/PhoB-type_DNA-bd"/>
</dbReference>
<dbReference type="InterPro" id="IPR036388">
    <property type="entry name" value="WH-like_DNA-bd_sf"/>
</dbReference>
<evidence type="ECO:0000259" key="8">
    <source>
        <dbReference type="PROSITE" id="PS51755"/>
    </source>
</evidence>
<dbReference type="InterPro" id="IPR005158">
    <property type="entry name" value="BTAD"/>
</dbReference>
<evidence type="ECO:0000313" key="9">
    <source>
        <dbReference type="EMBL" id="GAA3127209.1"/>
    </source>
</evidence>
<evidence type="ECO:0000256" key="4">
    <source>
        <dbReference type="ARBA" id="ARBA00023125"/>
    </source>
</evidence>
<keyword evidence="2" id="KW-0902">Two-component regulatory system</keyword>
<protein>
    <submittedName>
        <fullName evidence="9">BTAD domain-containing putative transcriptional regulator</fullName>
    </submittedName>
</protein>
<keyword evidence="3" id="KW-0805">Transcription regulation</keyword>
<dbReference type="Pfam" id="PF00486">
    <property type="entry name" value="Trans_reg_C"/>
    <property type="match status" value="1"/>
</dbReference>
<evidence type="ECO:0000256" key="1">
    <source>
        <dbReference type="ARBA" id="ARBA00005820"/>
    </source>
</evidence>
<dbReference type="Proteomes" id="UP001501637">
    <property type="component" value="Unassembled WGS sequence"/>
</dbReference>
<evidence type="ECO:0000256" key="7">
    <source>
        <dbReference type="SAM" id="MobiDB-lite"/>
    </source>
</evidence>
<feature type="compositionally biased region" description="Low complexity" evidence="7">
    <location>
        <begin position="260"/>
        <end position="280"/>
    </location>
</feature>
<comment type="caution">
    <text evidence="9">The sequence shown here is derived from an EMBL/GenBank/DDBJ whole genome shotgun (WGS) entry which is preliminary data.</text>
</comment>
<evidence type="ECO:0000313" key="10">
    <source>
        <dbReference type="Proteomes" id="UP001501637"/>
    </source>
</evidence>
<keyword evidence="10" id="KW-1185">Reference proteome</keyword>
<dbReference type="InterPro" id="IPR051677">
    <property type="entry name" value="AfsR-DnrI-RedD_regulator"/>
</dbReference>
<dbReference type="Gene3D" id="1.10.10.10">
    <property type="entry name" value="Winged helix-like DNA-binding domain superfamily/Winged helix DNA-binding domain"/>
    <property type="match status" value="1"/>
</dbReference>
<feature type="DNA-binding region" description="OmpR/PhoB-type" evidence="6">
    <location>
        <begin position="1"/>
        <end position="89"/>
    </location>
</feature>
<dbReference type="SMART" id="SM01043">
    <property type="entry name" value="BTAD"/>
    <property type="match status" value="1"/>
</dbReference>